<evidence type="ECO:0000313" key="2">
    <source>
        <dbReference type="EMBL" id="VUC30149.1"/>
    </source>
</evidence>
<keyword evidence="3" id="KW-1185">Reference proteome</keyword>
<sequence>MAGQIHDLGFQLEALFSMAVAHMESQGVNVEPAEGTTVAGPDKKRRKLFHVYQQTKKLLSDLRVDDEDHPALTESPAGLVAQPEPVSSGEPESSNRDEHRSEASSGLDDDRGDPTFEPSESNLQSLSDDTSQMSDPPAMRDSEEISVEEHNSVNSYDNDFYNDNGRGGIPEEIDNALLIPVLGQVIGSCQNCNERPAQTVCYDCGTGQFCDYDCWKSSQENDEKHTCSDVDQPWPACDYMQEIVTGSLPFNRDHFGFSKCRSVDEESTLIGLYRHLYMSYGLNLFQLHQWWEAKQLYNNIAKTFTRRPHLANYTYVSWLKRRGNAIFSEEERSEVLNLDLFD</sequence>
<dbReference type="Proteomes" id="UP000766486">
    <property type="component" value="Unassembled WGS sequence"/>
</dbReference>
<dbReference type="CDD" id="cd19757">
    <property type="entry name" value="Bbox1"/>
    <property type="match status" value="1"/>
</dbReference>
<evidence type="ECO:0000256" key="1">
    <source>
        <dbReference type="SAM" id="MobiDB-lite"/>
    </source>
</evidence>
<feature type="region of interest" description="Disordered" evidence="1">
    <location>
        <begin position="61"/>
        <end position="159"/>
    </location>
</feature>
<proteinExistence type="predicted"/>
<feature type="compositionally biased region" description="Low complexity" evidence="1">
    <location>
        <begin position="83"/>
        <end position="92"/>
    </location>
</feature>
<gene>
    <name evidence="2" type="ORF">CLO192961_LOCUS278481</name>
</gene>
<evidence type="ECO:0008006" key="4">
    <source>
        <dbReference type="Google" id="ProtNLM"/>
    </source>
</evidence>
<feature type="compositionally biased region" description="Polar residues" evidence="1">
    <location>
        <begin position="118"/>
        <end position="134"/>
    </location>
</feature>
<dbReference type="EMBL" id="CABFNS010000814">
    <property type="protein sequence ID" value="VUC30149.1"/>
    <property type="molecule type" value="Genomic_DNA"/>
</dbReference>
<accession>A0ABY6UJC8</accession>
<protein>
    <recommendedName>
        <fullName evidence="4">Suppressor of anucleate metulae protein B</fullName>
    </recommendedName>
</protein>
<name>A0ABY6UJC8_BIOOC</name>
<organism evidence="2 3">
    <name type="scientific">Bionectria ochroleuca</name>
    <name type="common">Gliocladium roseum</name>
    <dbReference type="NCBI Taxonomy" id="29856"/>
    <lineage>
        <taxon>Eukaryota</taxon>
        <taxon>Fungi</taxon>
        <taxon>Dikarya</taxon>
        <taxon>Ascomycota</taxon>
        <taxon>Pezizomycotina</taxon>
        <taxon>Sordariomycetes</taxon>
        <taxon>Hypocreomycetidae</taxon>
        <taxon>Hypocreales</taxon>
        <taxon>Bionectriaceae</taxon>
        <taxon>Clonostachys</taxon>
    </lineage>
</organism>
<comment type="caution">
    <text evidence="2">The sequence shown here is derived from an EMBL/GenBank/DDBJ whole genome shotgun (WGS) entry which is preliminary data.</text>
</comment>
<feature type="compositionally biased region" description="Basic and acidic residues" evidence="1">
    <location>
        <begin position="138"/>
        <end position="151"/>
    </location>
</feature>
<feature type="compositionally biased region" description="Basic and acidic residues" evidence="1">
    <location>
        <begin position="93"/>
        <end position="114"/>
    </location>
</feature>
<evidence type="ECO:0000313" key="3">
    <source>
        <dbReference type="Proteomes" id="UP000766486"/>
    </source>
</evidence>
<reference evidence="2 3" key="1">
    <citation type="submission" date="2019-06" db="EMBL/GenBank/DDBJ databases">
        <authorList>
            <person name="Broberg M."/>
        </authorList>
    </citation>
    <scope>NUCLEOTIDE SEQUENCE [LARGE SCALE GENOMIC DNA]</scope>
</reference>